<keyword evidence="7 11" id="KW-0274">FAD</keyword>
<keyword evidence="4 11" id="KW-0285">Flavoprotein</keyword>
<evidence type="ECO:0000256" key="1">
    <source>
        <dbReference type="ARBA" id="ARBA00008282"/>
    </source>
</evidence>
<accession>A0A378KQH5</accession>
<evidence type="ECO:0000256" key="2">
    <source>
        <dbReference type="ARBA" id="ARBA00011955"/>
    </source>
</evidence>
<evidence type="ECO:0000313" key="15">
    <source>
        <dbReference type="Proteomes" id="UP000054639"/>
    </source>
</evidence>
<keyword evidence="15" id="KW-1185">Reference proteome</keyword>
<dbReference type="Proteomes" id="UP000254230">
    <property type="component" value="Unassembled WGS sequence"/>
</dbReference>
<dbReference type="InterPro" id="IPR003374">
    <property type="entry name" value="ApbE-like_sf"/>
</dbReference>
<keyword evidence="6 11" id="KW-0479">Metal-binding</keyword>
<dbReference type="PANTHER" id="PTHR30040:SF2">
    <property type="entry name" value="FAD:PROTEIN FMN TRANSFERASE"/>
    <property type="match status" value="1"/>
</dbReference>
<comment type="cofactor">
    <cofactor evidence="12">
        <name>Mg(2+)</name>
        <dbReference type="ChEBI" id="CHEBI:18420"/>
    </cofactor>
    <cofactor evidence="12">
        <name>Mn(2+)</name>
        <dbReference type="ChEBI" id="CHEBI:29035"/>
    </cofactor>
    <text evidence="12">Magnesium. Can also use manganese.</text>
</comment>
<evidence type="ECO:0000256" key="11">
    <source>
        <dbReference type="PIRNR" id="PIRNR006268"/>
    </source>
</evidence>
<dbReference type="AlphaFoldDB" id="A0A378KQH5"/>
<evidence type="ECO:0000313" key="13">
    <source>
        <dbReference type="EMBL" id="KTD44639.1"/>
    </source>
</evidence>
<comment type="catalytic activity">
    <reaction evidence="10 11">
        <text>L-threonyl-[protein] + FAD = FMN-L-threonyl-[protein] + AMP + H(+)</text>
        <dbReference type="Rhea" id="RHEA:36847"/>
        <dbReference type="Rhea" id="RHEA-COMP:11060"/>
        <dbReference type="Rhea" id="RHEA-COMP:11061"/>
        <dbReference type="ChEBI" id="CHEBI:15378"/>
        <dbReference type="ChEBI" id="CHEBI:30013"/>
        <dbReference type="ChEBI" id="CHEBI:57692"/>
        <dbReference type="ChEBI" id="CHEBI:74257"/>
        <dbReference type="ChEBI" id="CHEBI:456215"/>
        <dbReference type="EC" id="2.7.1.180"/>
    </reaction>
</comment>
<feature type="binding site" evidence="12">
    <location>
        <position position="289"/>
    </location>
    <ligand>
        <name>Mg(2+)</name>
        <dbReference type="ChEBI" id="CHEBI:18420"/>
    </ligand>
</feature>
<proteinExistence type="inferred from homology"/>
<dbReference type="GO" id="GO:0046872">
    <property type="term" value="F:metal ion binding"/>
    <property type="evidence" value="ECO:0007669"/>
    <property type="project" value="UniProtKB-UniRule"/>
</dbReference>
<keyword evidence="5 11" id="KW-0808">Transferase</keyword>
<evidence type="ECO:0000256" key="6">
    <source>
        <dbReference type="ARBA" id="ARBA00022723"/>
    </source>
</evidence>
<evidence type="ECO:0000313" key="14">
    <source>
        <dbReference type="EMBL" id="STY16843.1"/>
    </source>
</evidence>
<dbReference type="Proteomes" id="UP000054639">
    <property type="component" value="Unassembled WGS sequence"/>
</dbReference>
<evidence type="ECO:0000256" key="3">
    <source>
        <dbReference type="ARBA" id="ARBA00016337"/>
    </source>
</evidence>
<dbReference type="EMBL" id="LNYR01000041">
    <property type="protein sequence ID" value="KTD44639.1"/>
    <property type="molecule type" value="Genomic_DNA"/>
</dbReference>
<keyword evidence="8 11" id="KW-0460">Magnesium</keyword>
<evidence type="ECO:0000256" key="5">
    <source>
        <dbReference type="ARBA" id="ARBA00022679"/>
    </source>
</evidence>
<dbReference type="GO" id="GO:0016740">
    <property type="term" value="F:transferase activity"/>
    <property type="evidence" value="ECO:0007669"/>
    <property type="project" value="UniProtKB-UniRule"/>
</dbReference>
<evidence type="ECO:0000313" key="16">
    <source>
        <dbReference type="Proteomes" id="UP000254230"/>
    </source>
</evidence>
<evidence type="ECO:0000256" key="4">
    <source>
        <dbReference type="ARBA" id="ARBA00022630"/>
    </source>
</evidence>
<keyword evidence="14" id="KW-0449">Lipoprotein</keyword>
<evidence type="ECO:0000256" key="12">
    <source>
        <dbReference type="PIRSR" id="PIRSR006268-2"/>
    </source>
</evidence>
<dbReference type="Gene3D" id="3.10.520.10">
    <property type="entry name" value="ApbE-like domains"/>
    <property type="match status" value="1"/>
</dbReference>
<reference evidence="13 15" key="1">
    <citation type="submission" date="2015-11" db="EMBL/GenBank/DDBJ databases">
        <title>Genomic analysis of 38 Legionella species identifies large and diverse effector repertoires.</title>
        <authorList>
            <person name="Burstein D."/>
            <person name="Amaro F."/>
            <person name="Zusman T."/>
            <person name="Lifshitz Z."/>
            <person name="Cohen O."/>
            <person name="Gilbert J.A."/>
            <person name="Pupko T."/>
            <person name="Shuman H.A."/>
            <person name="Segal G."/>
        </authorList>
    </citation>
    <scope>NUCLEOTIDE SEQUENCE [LARGE SCALE GENOMIC DNA]</scope>
    <source>
        <strain evidence="13 15">ATCC 49507</strain>
    </source>
</reference>
<evidence type="ECO:0000256" key="9">
    <source>
        <dbReference type="ARBA" id="ARBA00031306"/>
    </source>
</evidence>
<dbReference type="PIRSF" id="PIRSF006268">
    <property type="entry name" value="ApbE"/>
    <property type="match status" value="1"/>
</dbReference>
<dbReference type="EMBL" id="UGOW01000001">
    <property type="protein sequence ID" value="STY16843.1"/>
    <property type="molecule type" value="Genomic_DNA"/>
</dbReference>
<dbReference type="InterPro" id="IPR024932">
    <property type="entry name" value="ApbE"/>
</dbReference>
<dbReference type="PANTHER" id="PTHR30040">
    <property type="entry name" value="THIAMINE BIOSYNTHESIS LIPOPROTEIN APBE"/>
    <property type="match status" value="1"/>
</dbReference>
<gene>
    <name evidence="14" type="primary">apbE</name>
    <name evidence="13" type="ORF">Lqua_2806</name>
    <name evidence="14" type="ORF">NCTC12376_00636</name>
</gene>
<evidence type="ECO:0000256" key="7">
    <source>
        <dbReference type="ARBA" id="ARBA00022827"/>
    </source>
</evidence>
<dbReference type="STRING" id="45072.Lqua_2806"/>
<dbReference type="Pfam" id="PF02424">
    <property type="entry name" value="ApbE"/>
    <property type="match status" value="1"/>
</dbReference>
<name>A0A378KQH5_9GAMM</name>
<dbReference type="EC" id="2.7.1.180" evidence="2 11"/>
<evidence type="ECO:0000256" key="10">
    <source>
        <dbReference type="ARBA" id="ARBA00048540"/>
    </source>
</evidence>
<comment type="similarity">
    <text evidence="1 11">Belongs to the ApbE family.</text>
</comment>
<organism evidence="14 16">
    <name type="scientific">Legionella quateirensis</name>
    <dbReference type="NCBI Taxonomy" id="45072"/>
    <lineage>
        <taxon>Bacteria</taxon>
        <taxon>Pseudomonadati</taxon>
        <taxon>Pseudomonadota</taxon>
        <taxon>Gammaproteobacteria</taxon>
        <taxon>Legionellales</taxon>
        <taxon>Legionellaceae</taxon>
        <taxon>Legionella</taxon>
    </lineage>
</organism>
<reference evidence="14 16" key="2">
    <citation type="submission" date="2018-06" db="EMBL/GenBank/DDBJ databases">
        <authorList>
            <consortium name="Pathogen Informatics"/>
            <person name="Doyle S."/>
        </authorList>
    </citation>
    <scope>NUCLEOTIDE SEQUENCE [LARGE SCALE GENOMIC DNA]</scope>
    <source>
        <strain evidence="14 16">NCTC12376</strain>
    </source>
</reference>
<evidence type="ECO:0000256" key="8">
    <source>
        <dbReference type="ARBA" id="ARBA00022842"/>
    </source>
</evidence>
<feature type="binding site" evidence="12">
    <location>
        <position position="172"/>
    </location>
    <ligand>
        <name>Mg(2+)</name>
        <dbReference type="ChEBI" id="CHEBI:18420"/>
    </ligand>
</feature>
<dbReference type="SUPFAM" id="SSF143631">
    <property type="entry name" value="ApbE-like"/>
    <property type="match status" value="1"/>
</dbReference>
<sequence>MGASLWEVEVVAVVSKSIARKLKPLAVRFTSMGSPCEIRVMAVDQKLGAYVIEQAVKEVRRLNDKYSRYRPDSVTSQINQSAGSGHFNVLDAETQAIINYADVCYQQSDGLFDITSGVLRKAWNFKVVQNKETVPSQSYIDELLDLVGWEKVLWKGDSFALPKKNMEIDFGGIVKEYCADAVATLCLNYGINTGLIDLGGDIRIIGPYPEHDTWTVHIQDPQKIKKSCAQLDVLQGGIATSGIYERFIEIEGKRYSHLLNPKTGWPVEEYIASLTVLADQCIIAGSIATIGILKGRDGLSWLQENIDLPYWCCLATGELITNDGVK</sequence>
<protein>
    <recommendedName>
        <fullName evidence="3 11">FAD:protein FMN transferase</fullName>
        <ecNumber evidence="2 11">2.7.1.180</ecNumber>
    </recommendedName>
    <alternativeName>
        <fullName evidence="9 11">Flavin transferase</fullName>
    </alternativeName>
</protein>